<protein>
    <submittedName>
        <fullName evidence="2">Uncharacterized protein</fullName>
    </submittedName>
</protein>
<reference evidence="2 3" key="1">
    <citation type="submission" date="2023-05" db="EMBL/GenBank/DDBJ databases">
        <authorList>
            <person name="Guo Y."/>
        </authorList>
    </citation>
    <scope>NUCLEOTIDE SEQUENCE [LARGE SCALE GENOMIC DNA]</scope>
    <source>
        <strain evidence="2 3">GR2756</strain>
    </source>
</reference>
<feature type="transmembrane region" description="Helical" evidence="1">
    <location>
        <begin position="12"/>
        <end position="30"/>
    </location>
</feature>
<keyword evidence="1" id="KW-0472">Membrane</keyword>
<feature type="transmembrane region" description="Helical" evidence="1">
    <location>
        <begin position="159"/>
        <end position="192"/>
    </location>
</feature>
<sequence>MLDLFKAEIFRFRVWIAGYFLLHCGLIAFYGRMIDLLQLPTMIVKGITAVYLLSGLLFGLHQMSHYRRPNRWLNLLHRPVAPRQIAGALIGAAMVAIGVAIVLPMIIMLTAQDLFSARVVDQRHWMLPAATFLSVFAAYLAAAYVILGVRRYAWLIPILLVFLGYSEAIGIGVIAIQALIVLWLCFLVMSAFQPAVMQVPARPVPLLATALSVQMALYLLLVTAGGLIFQVGWIMIGTHPLNGAPPEGGHVEASGARSSDLLMAGLARRHDQQTRIWREQVRLSDPLKIQPGFAALPARGEMTNMMPIMFDDEERAVRWTFSHDSMRFEGRSLRNGTRHGSLGLSASNRSFAQPPATFDDGTTVNARTFARFEPKLERMSPRINVPAGETIATRPQPVGDSVALLTDKALYLYDREVLDFGDEAFPARQRIRLSGRIGDLSRIDFIELLDGYLLSQTFGRWSSEGGSDGVQHLEKVDGSGKVIPVAQRALSNDFPAPSRFHHIWLSPVLQQVYHMVTNLFAPKAPLQARLPPRIPNIVWLTAIALNLLSAIATFWWTTRSRLDRTRRLGWTGASAAIGLPAFLSLCLLYPLRRNRV</sequence>
<evidence type="ECO:0000313" key="3">
    <source>
        <dbReference type="Proteomes" id="UP001259572"/>
    </source>
</evidence>
<keyword evidence="3" id="KW-1185">Reference proteome</keyword>
<comment type="caution">
    <text evidence="2">The sequence shown here is derived from an EMBL/GenBank/DDBJ whole genome shotgun (WGS) entry which is preliminary data.</text>
</comment>
<gene>
    <name evidence="2" type="ORF">RQX22_17535</name>
</gene>
<proteinExistence type="predicted"/>
<keyword evidence="1" id="KW-1133">Transmembrane helix</keyword>
<feature type="transmembrane region" description="Helical" evidence="1">
    <location>
        <begin position="85"/>
        <end position="107"/>
    </location>
</feature>
<name>A0ABU3QBI6_9SPHN</name>
<keyword evidence="1" id="KW-0812">Transmembrane</keyword>
<evidence type="ECO:0000256" key="1">
    <source>
        <dbReference type="SAM" id="Phobius"/>
    </source>
</evidence>
<organism evidence="2 3">
    <name type="scientific">Sphingosinicella rhizophila</name>
    <dbReference type="NCBI Taxonomy" id="3050082"/>
    <lineage>
        <taxon>Bacteria</taxon>
        <taxon>Pseudomonadati</taxon>
        <taxon>Pseudomonadota</taxon>
        <taxon>Alphaproteobacteria</taxon>
        <taxon>Sphingomonadales</taxon>
        <taxon>Sphingosinicellaceae</taxon>
        <taxon>Sphingosinicella</taxon>
    </lineage>
</organism>
<feature type="transmembrane region" description="Helical" evidence="1">
    <location>
        <begin position="127"/>
        <end position="147"/>
    </location>
</feature>
<dbReference type="Proteomes" id="UP001259572">
    <property type="component" value="Unassembled WGS sequence"/>
</dbReference>
<dbReference type="EMBL" id="JAVUPU010000012">
    <property type="protein sequence ID" value="MDT9600768.1"/>
    <property type="molecule type" value="Genomic_DNA"/>
</dbReference>
<accession>A0ABU3QBI6</accession>
<dbReference type="RefSeq" id="WP_315728232.1">
    <property type="nucleotide sequence ID" value="NZ_JAVUPU010000012.1"/>
</dbReference>
<evidence type="ECO:0000313" key="2">
    <source>
        <dbReference type="EMBL" id="MDT9600768.1"/>
    </source>
</evidence>
<feature type="transmembrane region" description="Helical" evidence="1">
    <location>
        <begin position="204"/>
        <end position="229"/>
    </location>
</feature>
<feature type="transmembrane region" description="Helical" evidence="1">
    <location>
        <begin position="537"/>
        <end position="556"/>
    </location>
</feature>
<feature type="transmembrane region" description="Helical" evidence="1">
    <location>
        <begin position="42"/>
        <end position="64"/>
    </location>
</feature>
<feature type="transmembrane region" description="Helical" evidence="1">
    <location>
        <begin position="568"/>
        <end position="591"/>
    </location>
</feature>